<keyword evidence="6" id="KW-0255">Endonuclease</keyword>
<dbReference type="InterPro" id="IPR020568">
    <property type="entry name" value="Ribosomal_Su5_D2-typ_SF"/>
</dbReference>
<dbReference type="SUPFAM" id="SSF118116">
    <property type="entry name" value="DNA mismatch repair protein MutL"/>
    <property type="match status" value="1"/>
</dbReference>
<comment type="caution">
    <text evidence="6">The sequence shown here is derived from an EMBL/GenBank/DDBJ whole genome shotgun (WGS) entry which is preliminary data.</text>
</comment>
<organism evidence="6 7">
    <name type="scientific">Geodia barretti</name>
    <name type="common">Barrett's horny sponge</name>
    <dbReference type="NCBI Taxonomy" id="519541"/>
    <lineage>
        <taxon>Eukaryota</taxon>
        <taxon>Metazoa</taxon>
        <taxon>Porifera</taxon>
        <taxon>Demospongiae</taxon>
        <taxon>Heteroscleromorpha</taxon>
        <taxon>Tetractinellida</taxon>
        <taxon>Astrophorina</taxon>
        <taxon>Geodiidae</taxon>
        <taxon>Geodia</taxon>
    </lineage>
</organism>
<dbReference type="PROSITE" id="PS00058">
    <property type="entry name" value="DNA_MISMATCH_REPAIR_1"/>
    <property type="match status" value="1"/>
</dbReference>
<feature type="region of interest" description="Disordered" evidence="3">
    <location>
        <begin position="379"/>
        <end position="500"/>
    </location>
</feature>
<dbReference type="InterPro" id="IPR002099">
    <property type="entry name" value="MutL/Mlh/PMS"/>
</dbReference>
<dbReference type="InterPro" id="IPR014762">
    <property type="entry name" value="DNA_mismatch_repair_CS"/>
</dbReference>
<keyword evidence="7" id="KW-1185">Reference proteome</keyword>
<gene>
    <name evidence="6" type="ORF">GBAR_LOCUS4843</name>
</gene>
<dbReference type="Pfam" id="PF01119">
    <property type="entry name" value="DNA_mis_repair"/>
    <property type="match status" value="1"/>
</dbReference>
<dbReference type="InterPro" id="IPR038973">
    <property type="entry name" value="MutL/Mlh/Pms-like"/>
</dbReference>
<dbReference type="EMBL" id="CASHTH010000707">
    <property type="protein sequence ID" value="CAI8006674.1"/>
    <property type="molecule type" value="Genomic_DNA"/>
</dbReference>
<dbReference type="InterPro" id="IPR014721">
    <property type="entry name" value="Ribsml_uS5_D2-typ_fold_subgr"/>
</dbReference>
<dbReference type="FunFam" id="3.30.1370.100:FF:000001">
    <property type="entry name" value="Mismatch repair endonuclease pms1, putative"/>
    <property type="match status" value="1"/>
</dbReference>
<evidence type="ECO:0000256" key="1">
    <source>
        <dbReference type="ARBA" id="ARBA00006082"/>
    </source>
</evidence>
<dbReference type="Gene3D" id="3.30.1370.100">
    <property type="entry name" value="MutL, C-terminal domain, regulatory subdomain"/>
    <property type="match status" value="1"/>
</dbReference>
<keyword evidence="6" id="KW-0378">Hydrolase</keyword>
<feature type="domain" description="DNA mismatch repair protein S5" evidence="5">
    <location>
        <begin position="221"/>
        <end position="370"/>
    </location>
</feature>
<comment type="similarity">
    <text evidence="1">Belongs to the DNA mismatch repair MutL/HexB family.</text>
</comment>
<protein>
    <submittedName>
        <fullName evidence="6">Mismatch repair endonuclease PMS2</fullName>
    </submittedName>
</protein>
<feature type="compositionally biased region" description="Basic and acidic residues" evidence="3">
    <location>
        <begin position="449"/>
        <end position="470"/>
    </location>
</feature>
<dbReference type="GO" id="GO:0030983">
    <property type="term" value="F:mismatched DNA binding"/>
    <property type="evidence" value="ECO:0007669"/>
    <property type="project" value="InterPro"/>
</dbReference>
<dbReference type="InterPro" id="IPR036890">
    <property type="entry name" value="HATPase_C_sf"/>
</dbReference>
<keyword evidence="6" id="KW-0540">Nuclease</keyword>
<evidence type="ECO:0000256" key="2">
    <source>
        <dbReference type="ARBA" id="ARBA00022763"/>
    </source>
</evidence>
<feature type="compositionally biased region" description="Polar residues" evidence="3">
    <location>
        <begin position="475"/>
        <end position="500"/>
    </location>
</feature>
<dbReference type="GO" id="GO:0140664">
    <property type="term" value="F:ATP-dependent DNA damage sensor activity"/>
    <property type="evidence" value="ECO:0007669"/>
    <property type="project" value="InterPro"/>
</dbReference>
<dbReference type="CDD" id="cd16926">
    <property type="entry name" value="HATPase_MutL-MLH-PMS-like"/>
    <property type="match status" value="1"/>
</dbReference>
<dbReference type="SUPFAM" id="SSF55874">
    <property type="entry name" value="ATPase domain of HSP90 chaperone/DNA topoisomerase II/histidine kinase"/>
    <property type="match status" value="1"/>
</dbReference>
<dbReference type="InterPro" id="IPR013507">
    <property type="entry name" value="DNA_mismatch_S5_2-like"/>
</dbReference>
<dbReference type="FunFam" id="3.30.565.10:FF:000014">
    <property type="entry name" value="Mismatch repair endonuclease pms1, putative"/>
    <property type="match status" value="1"/>
</dbReference>
<evidence type="ECO:0000256" key="3">
    <source>
        <dbReference type="SAM" id="MobiDB-lite"/>
    </source>
</evidence>
<name>A0AA35R8B1_GEOBA</name>
<dbReference type="SMART" id="SM00853">
    <property type="entry name" value="MutL_C"/>
    <property type="match status" value="1"/>
</dbReference>
<dbReference type="Pfam" id="PF13589">
    <property type="entry name" value="HATPase_c_3"/>
    <property type="match status" value="1"/>
</dbReference>
<dbReference type="Gene3D" id="3.30.230.10">
    <property type="match status" value="1"/>
</dbReference>
<dbReference type="NCBIfam" id="TIGR00585">
    <property type="entry name" value="mutl"/>
    <property type="match status" value="1"/>
</dbReference>
<dbReference type="CDD" id="cd03484">
    <property type="entry name" value="MutL_Trans_hPMS_2_like"/>
    <property type="match status" value="1"/>
</dbReference>
<dbReference type="GO" id="GO:0016887">
    <property type="term" value="F:ATP hydrolysis activity"/>
    <property type="evidence" value="ECO:0007669"/>
    <property type="project" value="InterPro"/>
</dbReference>
<dbReference type="PANTHER" id="PTHR10073">
    <property type="entry name" value="DNA MISMATCH REPAIR PROTEIN MLH, PMS, MUTL"/>
    <property type="match status" value="1"/>
</dbReference>
<sequence length="780" mass="87022">MASASSSEVKAIDKRTVHQICSGQVVLSLAVAVKELVENSLDAGATCVEVKLKDHGLELVEVADNGSGVAPANFAALTLKHHTSKLSEFDDLLTVSTFGFRGEALSSLCALSDLVVTTCHRTQSVATRIEYDSNGHIKSQTNCAREVGTTISLHNLFHSLPVRCKEFQRNIKKEFSRMVQMLQGYCLISTGVRISCCNHTGKGKRQVVLATSGGSSVKENIVSVFGQKQLQLCVELRECEREEVEVGEGEESDPVIQDALKSFRPEHGVSPFCRLAGYVSRCAHGSGRSTVDRQYYYCNGRPFELPRLSKTVNEVYHTYNRHQSPFVVLDIQTRRDHVDVNVTPDKRKVILQQEKALLLLVKGSLHKIYRSMQGEYEATSVGRQPGPGILASGDQQVSPEVPLHPPPPPTSLWSRLPSLKRPSSHEDSENGDLCSSSPRPKQPKLLDYGIEKREHGYSHETRNKDEESFNHRNKSSVSASPLSGVTTTASTSRTNDWLNSQEKTTESCAWQGSCDRSKTTTRRESAVSKTNVGSVREHTVCCDVSLISQRLRAGLGGVGEGKGGVRSRKFRARIKPDENQSAEQELRKQISKTMFERMHVIGQFNLGFIITRLDTDIFIIDQHATDEKYNYERLQREAVIDHQKLIQPKLLELTAVSENIILDNLEMFRMNGFHFHIDHNAPTQRLRLTSQPVYRGVKLGTDEIDEMVFLLSDNPGEMVRPSKLSQMFASKACRGSVMIGKALSRTEMKKLVVHIGLQNQPWNCPHGRPTFRHLVDLSLL</sequence>
<evidence type="ECO:0000259" key="5">
    <source>
        <dbReference type="SMART" id="SM01340"/>
    </source>
</evidence>
<keyword evidence="2" id="KW-0227">DNA damage</keyword>
<evidence type="ECO:0000259" key="4">
    <source>
        <dbReference type="SMART" id="SM00853"/>
    </source>
</evidence>
<dbReference type="GO" id="GO:0005524">
    <property type="term" value="F:ATP binding"/>
    <property type="evidence" value="ECO:0007669"/>
    <property type="project" value="InterPro"/>
</dbReference>
<accession>A0AA35R8B1</accession>
<dbReference type="SMART" id="SM01340">
    <property type="entry name" value="DNA_mis_repair"/>
    <property type="match status" value="1"/>
</dbReference>
<dbReference type="GO" id="GO:0032389">
    <property type="term" value="C:MutLalpha complex"/>
    <property type="evidence" value="ECO:0007669"/>
    <property type="project" value="TreeGrafter"/>
</dbReference>
<evidence type="ECO:0000313" key="7">
    <source>
        <dbReference type="Proteomes" id="UP001174909"/>
    </source>
</evidence>
<dbReference type="InterPro" id="IPR042121">
    <property type="entry name" value="MutL_C_regsub"/>
</dbReference>
<dbReference type="AlphaFoldDB" id="A0AA35R8B1"/>
<dbReference type="Proteomes" id="UP001174909">
    <property type="component" value="Unassembled WGS sequence"/>
</dbReference>
<dbReference type="Gene3D" id="3.30.1540.20">
    <property type="entry name" value="MutL, C-terminal domain, dimerisation subdomain"/>
    <property type="match status" value="1"/>
</dbReference>
<dbReference type="SUPFAM" id="SSF54211">
    <property type="entry name" value="Ribosomal protein S5 domain 2-like"/>
    <property type="match status" value="1"/>
</dbReference>
<dbReference type="Pfam" id="PF08676">
    <property type="entry name" value="MutL_C"/>
    <property type="match status" value="1"/>
</dbReference>
<dbReference type="GO" id="GO:0004519">
    <property type="term" value="F:endonuclease activity"/>
    <property type="evidence" value="ECO:0007669"/>
    <property type="project" value="UniProtKB-KW"/>
</dbReference>
<evidence type="ECO:0000313" key="6">
    <source>
        <dbReference type="EMBL" id="CAI8006674.1"/>
    </source>
</evidence>
<reference evidence="6" key="1">
    <citation type="submission" date="2023-03" db="EMBL/GenBank/DDBJ databases">
        <authorList>
            <person name="Steffen K."/>
            <person name="Cardenas P."/>
        </authorList>
    </citation>
    <scope>NUCLEOTIDE SEQUENCE</scope>
</reference>
<dbReference type="PANTHER" id="PTHR10073:SF52">
    <property type="entry name" value="MISMATCH REPAIR ENDONUCLEASE PMS2"/>
    <property type="match status" value="1"/>
</dbReference>
<dbReference type="InterPro" id="IPR042120">
    <property type="entry name" value="MutL_C_dimsub"/>
</dbReference>
<dbReference type="InterPro" id="IPR014790">
    <property type="entry name" value="MutL_C"/>
</dbReference>
<dbReference type="InterPro" id="IPR037198">
    <property type="entry name" value="MutL_C_sf"/>
</dbReference>
<feature type="domain" description="MutL C-terminal dimerisation" evidence="4">
    <location>
        <begin position="600"/>
        <end position="743"/>
    </location>
</feature>
<dbReference type="GO" id="GO:0006298">
    <property type="term" value="P:mismatch repair"/>
    <property type="evidence" value="ECO:0007669"/>
    <property type="project" value="InterPro"/>
</dbReference>
<dbReference type="Gene3D" id="3.30.565.10">
    <property type="entry name" value="Histidine kinase-like ATPase, C-terminal domain"/>
    <property type="match status" value="1"/>
</dbReference>
<proteinExistence type="inferred from homology"/>